<dbReference type="AlphaFoldDB" id="A0A9P1HCZ5"/>
<proteinExistence type="predicted"/>
<evidence type="ECO:0000259" key="2">
    <source>
        <dbReference type="Pfam" id="PF00107"/>
    </source>
</evidence>
<dbReference type="OrthoDB" id="9992527at2759"/>
<dbReference type="SUPFAM" id="SSF51735">
    <property type="entry name" value="NAD(P)-binding Rossmann-fold domains"/>
    <property type="match status" value="1"/>
</dbReference>
<dbReference type="InterPro" id="IPR013149">
    <property type="entry name" value="ADH-like_C"/>
</dbReference>
<dbReference type="InterPro" id="IPR047122">
    <property type="entry name" value="Trans-enoyl_RdTase-like"/>
</dbReference>
<dbReference type="PANTHER" id="PTHR45348">
    <property type="entry name" value="HYPOTHETICAL OXIDOREDUCTASE (EUROFUNG)"/>
    <property type="match status" value="1"/>
</dbReference>
<dbReference type="InterPro" id="IPR036291">
    <property type="entry name" value="NAD(P)-bd_dom_sf"/>
</dbReference>
<protein>
    <recommendedName>
        <fullName evidence="2">Alcohol dehydrogenase-like C-terminal domain-containing protein</fullName>
    </recommendedName>
</protein>
<dbReference type="EMBL" id="CALLCH030000021">
    <property type="protein sequence ID" value="CAI4220266.1"/>
    <property type="molecule type" value="Genomic_DNA"/>
</dbReference>
<dbReference type="Pfam" id="PF00107">
    <property type="entry name" value="ADH_zinc_N"/>
    <property type="match status" value="1"/>
</dbReference>
<organism evidence="3 4">
    <name type="scientific">Parascedosporium putredinis</name>
    <dbReference type="NCBI Taxonomy" id="1442378"/>
    <lineage>
        <taxon>Eukaryota</taxon>
        <taxon>Fungi</taxon>
        <taxon>Dikarya</taxon>
        <taxon>Ascomycota</taxon>
        <taxon>Pezizomycotina</taxon>
        <taxon>Sordariomycetes</taxon>
        <taxon>Hypocreomycetidae</taxon>
        <taxon>Microascales</taxon>
        <taxon>Microascaceae</taxon>
        <taxon>Parascedosporium</taxon>
    </lineage>
</organism>
<reference evidence="3" key="1">
    <citation type="submission" date="2022-11" db="EMBL/GenBank/DDBJ databases">
        <authorList>
            <person name="Scott C."/>
            <person name="Bruce N."/>
        </authorList>
    </citation>
    <scope>NUCLEOTIDE SEQUENCE</scope>
</reference>
<dbReference type="GO" id="GO:0016651">
    <property type="term" value="F:oxidoreductase activity, acting on NAD(P)H"/>
    <property type="evidence" value="ECO:0007669"/>
    <property type="project" value="InterPro"/>
</dbReference>
<keyword evidence="1" id="KW-0560">Oxidoreductase</keyword>
<name>A0A9P1HCZ5_9PEZI</name>
<dbReference type="Gene3D" id="3.90.180.10">
    <property type="entry name" value="Medium-chain alcohol dehydrogenases, catalytic domain"/>
    <property type="match status" value="1"/>
</dbReference>
<evidence type="ECO:0000313" key="3">
    <source>
        <dbReference type="EMBL" id="CAI4220266.1"/>
    </source>
</evidence>
<evidence type="ECO:0000256" key="1">
    <source>
        <dbReference type="ARBA" id="ARBA00023002"/>
    </source>
</evidence>
<gene>
    <name evidence="3" type="ORF">PPNO1_LOCUS9806</name>
</gene>
<comment type="caution">
    <text evidence="3">The sequence shown here is derived from an EMBL/GenBank/DDBJ whole genome shotgun (WGS) entry which is preliminary data.</text>
</comment>
<dbReference type="Proteomes" id="UP000838763">
    <property type="component" value="Unassembled WGS sequence"/>
</dbReference>
<accession>A0A9P1HCZ5</accession>
<sequence>MEVITTCSPKNFDFVRSLGAKHVFDYNDENVAQKIKEAVPGLKYVFDTIGNSSSSSIASQSLDRCGGQLCTVRPGKGNTENVPKWTRVTDVLVWTAFLKEHQYGHFRWPMPQLLRDGKIKPNNVKLFDGGLGSVTEGFQQYRDGKISGYKIVYSMW</sequence>
<feature type="domain" description="Alcohol dehydrogenase-like C-terminal" evidence="2">
    <location>
        <begin position="3"/>
        <end position="72"/>
    </location>
</feature>
<dbReference type="PANTHER" id="PTHR45348:SF2">
    <property type="entry name" value="ZINC-TYPE ALCOHOL DEHYDROGENASE-LIKE PROTEIN C2E1P3.01"/>
    <property type="match status" value="1"/>
</dbReference>
<keyword evidence="4" id="KW-1185">Reference proteome</keyword>
<dbReference type="Gene3D" id="3.40.50.720">
    <property type="entry name" value="NAD(P)-binding Rossmann-like Domain"/>
    <property type="match status" value="1"/>
</dbReference>
<evidence type="ECO:0000313" key="4">
    <source>
        <dbReference type="Proteomes" id="UP000838763"/>
    </source>
</evidence>